<dbReference type="Proteomes" id="UP000235145">
    <property type="component" value="Unassembled WGS sequence"/>
</dbReference>
<comment type="caution">
    <text evidence="1">The sequence shown here is derived from an EMBL/GenBank/DDBJ whole genome shotgun (WGS) entry which is preliminary data.</text>
</comment>
<protein>
    <submittedName>
        <fullName evidence="1">Uncharacterized protein</fullName>
    </submittedName>
</protein>
<evidence type="ECO:0000313" key="1">
    <source>
        <dbReference type="EMBL" id="KAJ0213224.1"/>
    </source>
</evidence>
<accession>A0A9R1VX94</accession>
<proteinExistence type="predicted"/>
<dbReference type="AlphaFoldDB" id="A0A9R1VX94"/>
<organism evidence="1 2">
    <name type="scientific">Lactuca sativa</name>
    <name type="common">Garden lettuce</name>
    <dbReference type="NCBI Taxonomy" id="4236"/>
    <lineage>
        <taxon>Eukaryota</taxon>
        <taxon>Viridiplantae</taxon>
        <taxon>Streptophyta</taxon>
        <taxon>Embryophyta</taxon>
        <taxon>Tracheophyta</taxon>
        <taxon>Spermatophyta</taxon>
        <taxon>Magnoliopsida</taxon>
        <taxon>eudicotyledons</taxon>
        <taxon>Gunneridae</taxon>
        <taxon>Pentapetalae</taxon>
        <taxon>asterids</taxon>
        <taxon>campanulids</taxon>
        <taxon>Asterales</taxon>
        <taxon>Asteraceae</taxon>
        <taxon>Cichorioideae</taxon>
        <taxon>Cichorieae</taxon>
        <taxon>Lactucinae</taxon>
        <taxon>Lactuca</taxon>
    </lineage>
</organism>
<evidence type="ECO:0000313" key="2">
    <source>
        <dbReference type="Proteomes" id="UP000235145"/>
    </source>
</evidence>
<name>A0A9R1VX94_LACSA</name>
<dbReference type="EMBL" id="NBSK02000004">
    <property type="protein sequence ID" value="KAJ0213224.1"/>
    <property type="molecule type" value="Genomic_DNA"/>
</dbReference>
<gene>
    <name evidence="1" type="ORF">LSAT_V11C400192340</name>
</gene>
<sequence length="144" mass="16505">MANPVSTSSLSIWTPISRSSSILIARDLIPLLYLLLRSRAFCFSCVKVLLTAMVTVFFTGGSDGGMVECSQWHQSIRFGGLVAVINHQQEWEKEEHKWGKCPLFLLVCWVHKGKNKIVLVFFDWNPCRMKGNMGFIKRKRRREG</sequence>
<keyword evidence="2" id="KW-1185">Reference proteome</keyword>
<reference evidence="1 2" key="1">
    <citation type="journal article" date="2017" name="Nat. Commun.">
        <title>Genome assembly with in vitro proximity ligation data and whole-genome triplication in lettuce.</title>
        <authorList>
            <person name="Reyes-Chin-Wo S."/>
            <person name="Wang Z."/>
            <person name="Yang X."/>
            <person name="Kozik A."/>
            <person name="Arikit S."/>
            <person name="Song C."/>
            <person name="Xia L."/>
            <person name="Froenicke L."/>
            <person name="Lavelle D.O."/>
            <person name="Truco M.J."/>
            <person name="Xia R."/>
            <person name="Zhu S."/>
            <person name="Xu C."/>
            <person name="Xu H."/>
            <person name="Xu X."/>
            <person name="Cox K."/>
            <person name="Korf I."/>
            <person name="Meyers B.C."/>
            <person name="Michelmore R.W."/>
        </authorList>
    </citation>
    <scope>NUCLEOTIDE SEQUENCE [LARGE SCALE GENOMIC DNA]</scope>
    <source>
        <strain evidence="2">cv. Salinas</strain>
        <tissue evidence="1">Seedlings</tissue>
    </source>
</reference>